<evidence type="ECO:0000256" key="5">
    <source>
        <dbReference type="ARBA" id="ARBA00023242"/>
    </source>
</evidence>
<keyword evidence="11" id="KW-1185">Reference proteome</keyword>
<evidence type="ECO:0000256" key="4">
    <source>
        <dbReference type="ARBA" id="ARBA00022884"/>
    </source>
</evidence>
<dbReference type="InterPro" id="IPR035979">
    <property type="entry name" value="RBD_domain_sf"/>
</dbReference>
<feature type="signal peptide" evidence="8">
    <location>
        <begin position="1"/>
        <end position="27"/>
    </location>
</feature>
<dbReference type="InterPro" id="IPR012677">
    <property type="entry name" value="Nucleotide-bd_a/b_plait_sf"/>
</dbReference>
<dbReference type="Gene3D" id="3.30.70.330">
    <property type="match status" value="1"/>
</dbReference>
<evidence type="ECO:0000256" key="6">
    <source>
        <dbReference type="PROSITE-ProRule" id="PRU00176"/>
    </source>
</evidence>
<dbReference type="InterPro" id="IPR000504">
    <property type="entry name" value="RRM_dom"/>
</dbReference>
<dbReference type="PANTHER" id="PTHR45894">
    <property type="entry name" value="RNA-BINDING PROTEIN 8A"/>
    <property type="match status" value="1"/>
</dbReference>
<dbReference type="SUPFAM" id="SSF54928">
    <property type="entry name" value="RNA-binding domain, RBD"/>
    <property type="match status" value="1"/>
</dbReference>
<comment type="subcellular location">
    <subcellularLocation>
        <location evidence="2">Cytoplasm</location>
    </subcellularLocation>
    <subcellularLocation>
        <location evidence="1">Nucleus</location>
    </subcellularLocation>
</comment>
<evidence type="ECO:0000313" key="11">
    <source>
        <dbReference type="Proteomes" id="UP001244341"/>
    </source>
</evidence>
<dbReference type="Pfam" id="PF00076">
    <property type="entry name" value="RRM_1"/>
    <property type="match status" value="1"/>
</dbReference>
<evidence type="ECO:0000256" key="8">
    <source>
        <dbReference type="SAM" id="SignalP"/>
    </source>
</evidence>
<reference evidence="10 11" key="1">
    <citation type="submission" date="2023-05" db="EMBL/GenBank/DDBJ databases">
        <title>A 100% complete, gapless, phased diploid assembly of the Scenedesmus obliquus UTEX 3031 genome.</title>
        <authorList>
            <person name="Biondi T.C."/>
            <person name="Hanschen E.R."/>
            <person name="Kwon T."/>
            <person name="Eng W."/>
            <person name="Kruse C.P.S."/>
            <person name="Koehler S.I."/>
            <person name="Kunde Y."/>
            <person name="Gleasner C.D."/>
            <person name="You Mak K.T."/>
            <person name="Polle J."/>
            <person name="Hovde B.T."/>
            <person name="Starkenburg S.R."/>
        </authorList>
    </citation>
    <scope>NUCLEOTIDE SEQUENCE [LARGE SCALE GENOMIC DNA]</scope>
    <source>
        <strain evidence="10 11">DOE0152z</strain>
    </source>
</reference>
<keyword evidence="8" id="KW-0732">Signal</keyword>
<feature type="chain" id="PRO_5046251629" description="RRM domain-containing protein" evidence="8">
    <location>
        <begin position="28"/>
        <end position="191"/>
    </location>
</feature>
<gene>
    <name evidence="10" type="ORF">OEZ85_012419</name>
</gene>
<evidence type="ECO:0000313" key="10">
    <source>
        <dbReference type="EMBL" id="WIA12371.1"/>
    </source>
</evidence>
<keyword evidence="4 6" id="KW-0694">RNA-binding</keyword>
<evidence type="ECO:0000256" key="7">
    <source>
        <dbReference type="SAM" id="MobiDB-lite"/>
    </source>
</evidence>
<feature type="domain" description="RRM" evidence="9">
    <location>
        <begin position="102"/>
        <end position="180"/>
    </location>
</feature>
<dbReference type="CDD" id="cd12324">
    <property type="entry name" value="RRM_RBM8"/>
    <property type="match status" value="1"/>
</dbReference>
<feature type="compositionally biased region" description="Basic and acidic residues" evidence="7">
    <location>
        <begin position="33"/>
        <end position="42"/>
    </location>
</feature>
<keyword evidence="5" id="KW-0539">Nucleus</keyword>
<sequence length="191" mass="21108">MTWPSSMLNQQALHLMTVGYLLGAYYAAQHNNMSDHGDGPEHMEEEQEPQQQRIRSTVVAGAGKKKGRGFHEPEREEGDGNARYEALEPAGGSGPAKSVEGWVLFVTGLHEEAQEEDVAEAFADYGDVKNVYLNLDRQTGYVKGYALIEYATEKEAREAIKGLDGSELLGQTIHINWAFVRGTSKGPRRGR</sequence>
<name>A0ABY8TTC3_TETOB</name>
<keyword evidence="3" id="KW-0963">Cytoplasm</keyword>
<feature type="region of interest" description="Disordered" evidence="7">
    <location>
        <begin position="32"/>
        <end position="81"/>
    </location>
</feature>
<dbReference type="Proteomes" id="UP001244341">
    <property type="component" value="Chromosome 3b"/>
</dbReference>
<dbReference type="EMBL" id="CP126210">
    <property type="protein sequence ID" value="WIA12371.1"/>
    <property type="molecule type" value="Genomic_DNA"/>
</dbReference>
<dbReference type="PROSITE" id="PS50102">
    <property type="entry name" value="RRM"/>
    <property type="match status" value="1"/>
</dbReference>
<organism evidence="10 11">
    <name type="scientific">Tetradesmus obliquus</name>
    <name type="common">Green alga</name>
    <name type="synonym">Acutodesmus obliquus</name>
    <dbReference type="NCBI Taxonomy" id="3088"/>
    <lineage>
        <taxon>Eukaryota</taxon>
        <taxon>Viridiplantae</taxon>
        <taxon>Chlorophyta</taxon>
        <taxon>core chlorophytes</taxon>
        <taxon>Chlorophyceae</taxon>
        <taxon>CS clade</taxon>
        <taxon>Sphaeropleales</taxon>
        <taxon>Scenedesmaceae</taxon>
        <taxon>Tetradesmus</taxon>
    </lineage>
</organism>
<evidence type="ECO:0000256" key="3">
    <source>
        <dbReference type="ARBA" id="ARBA00022490"/>
    </source>
</evidence>
<dbReference type="PRINTS" id="PR01738">
    <property type="entry name" value="RNABINDINGM8"/>
</dbReference>
<feature type="compositionally biased region" description="Basic and acidic residues" evidence="7">
    <location>
        <begin position="69"/>
        <end position="81"/>
    </location>
</feature>
<accession>A0ABY8TTC3</accession>
<protein>
    <recommendedName>
        <fullName evidence="9">RRM domain-containing protein</fullName>
    </recommendedName>
</protein>
<dbReference type="InterPro" id="IPR008111">
    <property type="entry name" value="RNA-bd_8"/>
</dbReference>
<dbReference type="InterPro" id="IPR033744">
    <property type="entry name" value="RRM_RBM8"/>
</dbReference>
<evidence type="ECO:0000256" key="2">
    <source>
        <dbReference type="ARBA" id="ARBA00004496"/>
    </source>
</evidence>
<dbReference type="SMART" id="SM00360">
    <property type="entry name" value="RRM"/>
    <property type="match status" value="1"/>
</dbReference>
<proteinExistence type="predicted"/>
<evidence type="ECO:0000259" key="9">
    <source>
        <dbReference type="PROSITE" id="PS50102"/>
    </source>
</evidence>
<evidence type="ECO:0000256" key="1">
    <source>
        <dbReference type="ARBA" id="ARBA00004123"/>
    </source>
</evidence>